<sequence>MRDGYQSNLHITKPGNSSGANPVAVLIFGGAFVMGSNIQSIVWARAIAALYGATVVQPSYRLAPEHKFPTAPNDIWDSVQWIAANASALDADLTKGFVIGGGSAGGNLSIVAAHRSVKEKLSPPITGVLASIPVCMSQETVPEKYKHLWVSREQNGNTPGNPGLDSKSIGGYEALYQPDFLSEDFSPLNSTVPFSALPRTYVQVAGLDVLRDDGIVYAKVLRDNGVELKLDAYPGMPHGHFNLWPHLKQSIKSQEDTVWHFGWLLDRQVPRERIFKLKSRISTHFHRNNIFTPLRCIDLFLGLQLMAKPKPKPKPMDSVKGKVYAVTGLAGIGLAVAKQLYSYGARLSLADIDETALSSAFAQLNSDAENVLTTKVDVGSSASVDAWIEATVQHFGRLDGAANMAGMIGKKHGTGRLTEQDDEEWDRLLRVNLTGTMYCVRAQGVRGFGLHVAYSASKHGVVGLTKSVAKEVGPEIRVNAVAPGSIQTPLLDKSIVIQGGYTQPPTIIPRTGTADEVAQSVLFLLSDAASFTTGTVLQVDGGWDP</sequence>
<dbReference type="PRINTS" id="PR00080">
    <property type="entry name" value="SDRFAMILY"/>
</dbReference>
<dbReference type="SUPFAM" id="SSF53474">
    <property type="entry name" value="alpha/beta-Hydrolases"/>
    <property type="match status" value="1"/>
</dbReference>
<dbReference type="SUPFAM" id="SSF51735">
    <property type="entry name" value="NAD(P)-binding Rossmann-fold domains"/>
    <property type="match status" value="1"/>
</dbReference>
<dbReference type="PRINTS" id="PR00081">
    <property type="entry name" value="GDHRDH"/>
</dbReference>
<dbReference type="PANTHER" id="PTHR24321:SF8">
    <property type="entry name" value="ESTRADIOL 17-BETA-DEHYDROGENASE 8-RELATED"/>
    <property type="match status" value="1"/>
</dbReference>
<feature type="domain" description="Alpha/beta hydrolase fold-3" evidence="3">
    <location>
        <begin position="26"/>
        <end position="240"/>
    </location>
</feature>
<evidence type="ECO:0000313" key="5">
    <source>
        <dbReference type="Proteomes" id="UP000325945"/>
    </source>
</evidence>
<evidence type="ECO:0000256" key="2">
    <source>
        <dbReference type="ARBA" id="ARBA00023002"/>
    </source>
</evidence>
<accession>A0A5N6WVW7</accession>
<dbReference type="Gene3D" id="3.40.50.1820">
    <property type="entry name" value="alpha/beta hydrolase"/>
    <property type="match status" value="1"/>
</dbReference>
<dbReference type="Proteomes" id="UP000325945">
    <property type="component" value="Unassembled WGS sequence"/>
</dbReference>
<dbReference type="GO" id="GO:0016787">
    <property type="term" value="F:hydrolase activity"/>
    <property type="evidence" value="ECO:0007669"/>
    <property type="project" value="InterPro"/>
</dbReference>
<keyword evidence="5" id="KW-1185">Reference proteome</keyword>
<evidence type="ECO:0000256" key="1">
    <source>
        <dbReference type="ARBA" id="ARBA00006484"/>
    </source>
</evidence>
<keyword evidence="2" id="KW-0560">Oxidoreductase</keyword>
<evidence type="ECO:0000259" key="3">
    <source>
        <dbReference type="Pfam" id="PF07859"/>
    </source>
</evidence>
<comment type="similarity">
    <text evidence="1">Belongs to the short-chain dehydrogenases/reductases (SDR) family.</text>
</comment>
<dbReference type="PANTHER" id="PTHR24321">
    <property type="entry name" value="DEHYDROGENASES, SHORT CHAIN"/>
    <property type="match status" value="1"/>
</dbReference>
<dbReference type="InterPro" id="IPR002347">
    <property type="entry name" value="SDR_fam"/>
</dbReference>
<proteinExistence type="inferred from homology"/>
<protein>
    <recommendedName>
        <fullName evidence="3">Alpha/beta hydrolase fold-3 domain-containing protein</fullName>
    </recommendedName>
</protein>
<dbReference type="InterPro" id="IPR029058">
    <property type="entry name" value="AB_hydrolase_fold"/>
</dbReference>
<dbReference type="InterPro" id="IPR013094">
    <property type="entry name" value="AB_hydrolase_3"/>
</dbReference>
<dbReference type="EMBL" id="ML741815">
    <property type="protein sequence ID" value="KAE8324708.1"/>
    <property type="molecule type" value="Genomic_DNA"/>
</dbReference>
<dbReference type="Pfam" id="PF13561">
    <property type="entry name" value="adh_short_C2"/>
    <property type="match status" value="1"/>
</dbReference>
<dbReference type="GO" id="GO:0016491">
    <property type="term" value="F:oxidoreductase activity"/>
    <property type="evidence" value="ECO:0007669"/>
    <property type="project" value="UniProtKB-KW"/>
</dbReference>
<dbReference type="InterPro" id="IPR036291">
    <property type="entry name" value="NAD(P)-bd_dom_sf"/>
</dbReference>
<reference evidence="5" key="1">
    <citation type="submission" date="2019-04" db="EMBL/GenBank/DDBJ databases">
        <title>Friends and foes A comparative genomics studyof 23 Aspergillus species from section Flavi.</title>
        <authorList>
            <consortium name="DOE Joint Genome Institute"/>
            <person name="Kjaerbolling I."/>
            <person name="Vesth T."/>
            <person name="Frisvad J.C."/>
            <person name="Nybo J.L."/>
            <person name="Theobald S."/>
            <person name="Kildgaard S."/>
            <person name="Isbrandt T."/>
            <person name="Kuo A."/>
            <person name="Sato A."/>
            <person name="Lyhne E.K."/>
            <person name="Kogle M.E."/>
            <person name="Wiebenga A."/>
            <person name="Kun R.S."/>
            <person name="Lubbers R.J."/>
            <person name="Makela M.R."/>
            <person name="Barry K."/>
            <person name="Chovatia M."/>
            <person name="Clum A."/>
            <person name="Daum C."/>
            <person name="Haridas S."/>
            <person name="He G."/>
            <person name="LaButti K."/>
            <person name="Lipzen A."/>
            <person name="Mondo S."/>
            <person name="Riley R."/>
            <person name="Salamov A."/>
            <person name="Simmons B.A."/>
            <person name="Magnuson J.K."/>
            <person name="Henrissat B."/>
            <person name="Mortensen U.H."/>
            <person name="Larsen T.O."/>
            <person name="Devries R.P."/>
            <person name="Grigoriev I.V."/>
            <person name="Machida M."/>
            <person name="Baker S.E."/>
            <person name="Andersen M.R."/>
        </authorList>
    </citation>
    <scope>NUCLEOTIDE SEQUENCE [LARGE SCALE GENOMIC DNA]</scope>
    <source>
        <strain evidence="5">CBS 130017</strain>
    </source>
</reference>
<evidence type="ECO:0000313" key="4">
    <source>
        <dbReference type="EMBL" id="KAE8324708.1"/>
    </source>
</evidence>
<dbReference type="AlphaFoldDB" id="A0A5N6WVW7"/>
<gene>
    <name evidence="4" type="ORF">BDV39DRAFT_216959</name>
</gene>
<organism evidence="4 5">
    <name type="scientific">Aspergillus sergii</name>
    <dbReference type="NCBI Taxonomy" id="1034303"/>
    <lineage>
        <taxon>Eukaryota</taxon>
        <taxon>Fungi</taxon>
        <taxon>Dikarya</taxon>
        <taxon>Ascomycota</taxon>
        <taxon>Pezizomycotina</taxon>
        <taxon>Eurotiomycetes</taxon>
        <taxon>Eurotiomycetidae</taxon>
        <taxon>Eurotiales</taxon>
        <taxon>Aspergillaceae</taxon>
        <taxon>Aspergillus</taxon>
        <taxon>Aspergillus subgen. Circumdati</taxon>
    </lineage>
</organism>
<name>A0A5N6WVW7_9EURO</name>
<dbReference type="CDD" id="cd05233">
    <property type="entry name" value="SDR_c"/>
    <property type="match status" value="1"/>
</dbReference>
<dbReference type="Pfam" id="PF07859">
    <property type="entry name" value="Abhydrolase_3"/>
    <property type="match status" value="1"/>
</dbReference>
<dbReference type="Gene3D" id="3.40.50.720">
    <property type="entry name" value="NAD(P)-binding Rossmann-like Domain"/>
    <property type="match status" value="2"/>
</dbReference>